<evidence type="ECO:0000256" key="1">
    <source>
        <dbReference type="SAM" id="MobiDB-lite"/>
    </source>
</evidence>
<sequence>MIKQTKLWWEITAWEKYLSHNIIPRGLRIQLAPAEHLVSDHFVKQWNELLTSCSIGLMRLIKVTEEGLLEQTNSEVANNLKLIQSFKEDISFKKRESELQTNIDKLAAELKTRKWRKFSRDKTDFSTGKIYKAETRMTNTNMDFNRFSPEPYTSESELSDSSQGNLTDNRLGKKFKHTKPPLAKTAHPLLPPVVSQSNFLEPRQGEGMGRVRLRDRQRWGYRYNR</sequence>
<accession>A0A974GYY0</accession>
<protein>
    <submittedName>
        <fullName evidence="2">Uncharacterized protein</fullName>
    </submittedName>
</protein>
<dbReference type="EMBL" id="KV475058">
    <property type="protein sequence ID" value="OCT55727.1"/>
    <property type="molecule type" value="Genomic_DNA"/>
</dbReference>
<proteinExistence type="predicted"/>
<name>A0A974GYY0_XENLA</name>
<gene>
    <name evidence="2" type="ORF">XELAEV_18004523mg</name>
</gene>
<feature type="region of interest" description="Disordered" evidence="1">
    <location>
        <begin position="142"/>
        <end position="176"/>
    </location>
</feature>
<feature type="compositionally biased region" description="Polar residues" evidence="1">
    <location>
        <begin position="151"/>
        <end position="168"/>
    </location>
</feature>
<evidence type="ECO:0000313" key="2">
    <source>
        <dbReference type="EMBL" id="OCT55727.1"/>
    </source>
</evidence>
<organism evidence="2">
    <name type="scientific">Xenopus laevis</name>
    <name type="common">African clawed frog</name>
    <dbReference type="NCBI Taxonomy" id="8355"/>
    <lineage>
        <taxon>Eukaryota</taxon>
        <taxon>Metazoa</taxon>
        <taxon>Chordata</taxon>
        <taxon>Craniata</taxon>
        <taxon>Vertebrata</taxon>
        <taxon>Euteleostomi</taxon>
        <taxon>Amphibia</taxon>
        <taxon>Batrachia</taxon>
        <taxon>Anura</taxon>
        <taxon>Pipoidea</taxon>
        <taxon>Pipidae</taxon>
        <taxon>Xenopodinae</taxon>
        <taxon>Xenopus</taxon>
        <taxon>Xenopus</taxon>
    </lineage>
</organism>
<dbReference type="AlphaFoldDB" id="A0A974GYY0"/>
<dbReference type="Proteomes" id="UP000694892">
    <property type="component" value="Unassembled WGS sequence"/>
</dbReference>
<reference evidence="2" key="1">
    <citation type="submission" date="2016-05" db="EMBL/GenBank/DDBJ databases">
        <title>WGS assembly of Xenopus laevis.</title>
        <authorList>
            <person name="Session A."/>
            <person name="Uno Y."/>
            <person name="Kwon T."/>
            <person name="Chapman J."/>
            <person name="Toyoda A."/>
            <person name="Takahashi S."/>
            <person name="Fukui A."/>
            <person name="Hikosaka A."/>
            <person name="Putnam N."/>
            <person name="Stites J."/>
            <person name="Van Heeringen S."/>
            <person name="Quigley I."/>
            <person name="Heinz S."/>
            <person name="Hellsten U."/>
            <person name="Lyons J."/>
            <person name="Suzuki A."/>
            <person name="Kondo M."/>
            <person name="Ogino H."/>
            <person name="Ochi H."/>
            <person name="Bogdanovic O."/>
            <person name="Lister R."/>
            <person name="Georgiou G."/>
            <person name="Paranjpe S."/>
            <person name="Van Kruijsbergen I."/>
            <person name="Mozaffari S."/>
            <person name="Shu S."/>
            <person name="Schmutz J."/>
            <person name="Jenkins J."/>
            <person name="Grimwood J."/>
            <person name="Carlson J."/>
            <person name="Mitros T."/>
            <person name="Simakov O."/>
            <person name="Heald R."/>
            <person name="Miller K."/>
            <person name="Haudenschild C."/>
            <person name="Kuroki Y."/>
            <person name="Tanaka T."/>
            <person name="Michiue T."/>
            <person name="Watanabe M."/>
            <person name="Kinoshita T."/>
            <person name="Ohta Y."/>
            <person name="Mawaribuchi S."/>
            <person name="Suzuki Y."/>
            <person name="Haramoto Y."/>
            <person name="Yamamoto T."/>
            <person name="Takagi C."/>
            <person name="Kitzman J."/>
            <person name="Shendure J."/>
            <person name="Nakayama T."/>
            <person name="Izutsu Y."/>
            <person name="Robert J."/>
            <person name="Dichmann D."/>
            <person name="Flajnik M."/>
            <person name="Houston D."/>
            <person name="Marcotte E."/>
            <person name="Wallingford J."/>
            <person name="Ito Y."/>
            <person name="Asashima M."/>
            <person name="Ueno N."/>
            <person name="Matsuda Y."/>
            <person name="Jan Veenstra G."/>
            <person name="Fujiyama A."/>
            <person name="Harland R."/>
            <person name="Taira M."/>
            <person name="Rokhsar D.S."/>
        </authorList>
    </citation>
    <scope>NUCLEOTIDE SEQUENCE</scope>
    <source>
        <strain evidence="2">J</strain>
        <tissue evidence="2">Blood</tissue>
    </source>
</reference>